<reference evidence="4" key="1">
    <citation type="submission" date="2016-07" db="EMBL/GenBank/DDBJ databases">
        <title>Nontailed viruses are major unrecognized killers of bacteria in the ocean.</title>
        <authorList>
            <person name="Kauffman K."/>
            <person name="Hussain F."/>
            <person name="Yang J."/>
            <person name="Arevalo P."/>
            <person name="Brown J."/>
            <person name="Cutler M."/>
            <person name="Kelly L."/>
            <person name="Polz M.F."/>
        </authorList>
    </citation>
    <scope>NUCLEOTIDE SEQUENCE [LARGE SCALE GENOMIC DNA]</scope>
    <source>
        <strain evidence="4">10N.222.48.A2</strain>
    </source>
</reference>
<gene>
    <name evidence="2" type="ORF">BCS92_21960</name>
    <name evidence="3" type="ORF">FC057_24125</name>
</gene>
<dbReference type="Proteomes" id="UP000235579">
    <property type="component" value="Unassembled WGS sequence"/>
</dbReference>
<evidence type="ECO:0000313" key="4">
    <source>
        <dbReference type="Proteomes" id="UP000235579"/>
    </source>
</evidence>
<reference evidence="3 5" key="4">
    <citation type="submission" date="2019-04" db="EMBL/GenBank/DDBJ databases">
        <title>A reverse ecology approach based on a biological definition of microbial populations.</title>
        <authorList>
            <person name="Arevalo P."/>
            <person name="Vaninsberghe D."/>
            <person name="Elsherbini J."/>
            <person name="Gore J."/>
            <person name="Polz M."/>
        </authorList>
    </citation>
    <scope>NUCLEOTIDE SEQUENCE [LARGE SCALE GENOMIC DNA]</scope>
    <source>
        <strain evidence="3 5">10N.222.45.A8</strain>
    </source>
</reference>
<dbReference type="Proteomes" id="UP000308018">
    <property type="component" value="Unassembled WGS sequence"/>
</dbReference>
<dbReference type="SUPFAM" id="SSF57501">
    <property type="entry name" value="Cystine-knot cytokines"/>
    <property type="match status" value="1"/>
</dbReference>
<accession>A0A2N7NE17</accession>
<dbReference type="EMBL" id="MDBP01000066">
    <property type="protein sequence ID" value="PMP11052.1"/>
    <property type="molecule type" value="Genomic_DNA"/>
</dbReference>
<reference evidence="2" key="2">
    <citation type="submission" date="2016-07" db="EMBL/GenBank/DDBJ databases">
        <authorList>
            <person name="Wan K."/>
            <person name="Booth B."/>
            <person name="Spirohn K."/>
            <person name="Hao T."/>
            <person name="Hu Y."/>
            <person name="Calderwood M."/>
            <person name="Hill D."/>
            <person name="Mohr S."/>
            <person name="Vidal M."/>
            <person name="Celniker S."/>
            <person name="Perrimon N."/>
        </authorList>
    </citation>
    <scope>NUCLEOTIDE SEQUENCE</scope>
    <source>
        <strain evidence="2">10N.222.48.A2</strain>
    </source>
</reference>
<protein>
    <submittedName>
        <fullName evidence="2">Uncharacterized protein</fullName>
    </submittedName>
</protein>
<dbReference type="InterPro" id="IPR029034">
    <property type="entry name" value="Cystine-knot_cytokine"/>
</dbReference>
<keyword evidence="1" id="KW-0732">Signal</keyword>
<dbReference type="EMBL" id="SYVV01000064">
    <property type="protein sequence ID" value="TKG26878.1"/>
    <property type="molecule type" value="Genomic_DNA"/>
</dbReference>
<evidence type="ECO:0000313" key="3">
    <source>
        <dbReference type="EMBL" id="TKG26878.1"/>
    </source>
</evidence>
<evidence type="ECO:0000313" key="2">
    <source>
        <dbReference type="EMBL" id="PMP11052.1"/>
    </source>
</evidence>
<evidence type="ECO:0000256" key="1">
    <source>
        <dbReference type="SAM" id="SignalP"/>
    </source>
</evidence>
<organism evidence="2 4">
    <name type="scientific">Vibrio tasmaniensis</name>
    <dbReference type="NCBI Taxonomy" id="212663"/>
    <lineage>
        <taxon>Bacteria</taxon>
        <taxon>Pseudomonadati</taxon>
        <taxon>Pseudomonadota</taxon>
        <taxon>Gammaproteobacteria</taxon>
        <taxon>Vibrionales</taxon>
        <taxon>Vibrionaceae</taxon>
        <taxon>Vibrio</taxon>
    </lineage>
</organism>
<feature type="chain" id="PRO_5030054111" evidence="1">
    <location>
        <begin position="23"/>
        <end position="258"/>
    </location>
</feature>
<proteinExistence type="predicted"/>
<dbReference type="Gene3D" id="2.10.90.10">
    <property type="entry name" value="Cystine-knot cytokines"/>
    <property type="match status" value="1"/>
</dbReference>
<feature type="signal peptide" evidence="1">
    <location>
        <begin position="1"/>
        <end position="22"/>
    </location>
</feature>
<evidence type="ECO:0000313" key="5">
    <source>
        <dbReference type="Proteomes" id="UP000308018"/>
    </source>
</evidence>
<sequence>MYTRTRILFYLSCFFLSFNARAIDLSNSYVTFYEGPQLSDQAFLYPILREKDTRELTYLDDLILDSLRGGKLGYQYFDSGGTSATCQGSRGGFIPIGKKTTVRNLRVPSCYNSLIMRTRLCLYDKDNKYIGGNCTDSYYGHTFNPLTEKPSDYRYKKNGTFEGCELNPVKVKLSDIYEDSALAPEAIHTYFPIGTCRAVHLESPDYKSFTSILSQMHPKIYKRLGPKCTVLETEPVSLAHTNGTVIHPSIKPTKVGCL</sequence>
<name>A0A2N7NE17_9VIBR</name>
<comment type="caution">
    <text evidence="2">The sequence shown here is derived from an EMBL/GenBank/DDBJ whole genome shotgun (WGS) entry which is preliminary data.</text>
</comment>
<dbReference type="AlphaFoldDB" id="A0A2N7NE17"/>
<reference evidence="2" key="3">
    <citation type="journal article" date="2018" name="Nature">
        <title>A major lineage of non-tailed dsDNA viruses as unrecognized killers of marine bacteria.</title>
        <authorList>
            <person name="Kauffman K.M."/>
            <person name="Hussain F.A."/>
            <person name="Yang J."/>
            <person name="Arevalo P."/>
            <person name="Brown J.M."/>
            <person name="Chang W.K."/>
            <person name="VanInsberghe D."/>
            <person name="Elsherbini J."/>
            <person name="Sharma R.S."/>
            <person name="Cutler M.B."/>
            <person name="Kelly L."/>
            <person name="Polz M.F."/>
        </authorList>
    </citation>
    <scope>NUCLEOTIDE SEQUENCE</scope>
    <source>
        <strain evidence="2">10N.222.48.A2</strain>
    </source>
</reference>